<dbReference type="Proteomes" id="UP000018227">
    <property type="component" value="Unassembled WGS sequence"/>
</dbReference>
<evidence type="ECO:0000313" key="2">
    <source>
        <dbReference type="Proteomes" id="UP000018227"/>
    </source>
</evidence>
<reference evidence="1 2" key="1">
    <citation type="submission" date="2013-06" db="EMBL/GenBank/DDBJ databases">
        <authorList>
            <person name="Weinstock G."/>
            <person name="Sodergren E."/>
            <person name="Clifton S."/>
            <person name="Fulton L."/>
            <person name="Fulton B."/>
            <person name="Courtney L."/>
            <person name="Fronick C."/>
            <person name="Harrison M."/>
            <person name="Strong C."/>
            <person name="Farmer C."/>
            <person name="Delahaunty K."/>
            <person name="Markovic C."/>
            <person name="Hall O."/>
            <person name="Minx P."/>
            <person name="Tomlinson C."/>
            <person name="Mitreva M."/>
            <person name="Nelson J."/>
            <person name="Hou S."/>
            <person name="Wollam A."/>
            <person name="Pepin K.H."/>
            <person name="Johnson M."/>
            <person name="Bhonagiri V."/>
            <person name="Nash W.E."/>
            <person name="Warren W."/>
            <person name="Chinwalla A."/>
            <person name="Mardis E.R."/>
            <person name="Wilson R.K."/>
        </authorList>
    </citation>
    <scope>NUCLEOTIDE SEQUENCE [LARGE SCALE GENOMIC DNA]</scope>
    <source>
        <strain evidence="1 2">ATCC 51271</strain>
    </source>
</reference>
<comment type="caution">
    <text evidence="1">The sequence shown here is derived from an EMBL/GenBank/DDBJ whole genome shotgun (WGS) entry which is preliminary data.</text>
</comment>
<sequence length="49" mass="5386">MQLGSGSSVDSIESITELKNLVALSVENFQKIEDYSLLTKLKNLESLSI</sequence>
<organism evidence="1 2">
    <name type="scientific">Catonella morbi ATCC 51271</name>
    <dbReference type="NCBI Taxonomy" id="592026"/>
    <lineage>
        <taxon>Bacteria</taxon>
        <taxon>Bacillati</taxon>
        <taxon>Bacillota</taxon>
        <taxon>Clostridia</taxon>
        <taxon>Lachnospirales</taxon>
        <taxon>Lachnospiraceae</taxon>
        <taxon>Catonella</taxon>
    </lineage>
</organism>
<dbReference type="eggNOG" id="COG4886">
    <property type="taxonomic scope" value="Bacteria"/>
</dbReference>
<gene>
    <name evidence="1" type="ORF">GCWU0000282_002291</name>
</gene>
<accession>V2Y263</accession>
<name>V2Y263_9FIRM</name>
<dbReference type="HOGENOM" id="CLU_3133698_0_0_9"/>
<dbReference type="EMBL" id="ACIL03000016">
    <property type="protein sequence ID" value="ESL02157.1"/>
    <property type="molecule type" value="Genomic_DNA"/>
</dbReference>
<protein>
    <recommendedName>
        <fullName evidence="3">Leucine Rich repeat-containing domain protein</fullName>
    </recommendedName>
</protein>
<keyword evidence="2" id="KW-1185">Reference proteome</keyword>
<proteinExistence type="predicted"/>
<dbReference type="STRING" id="592026.GCWU0000282_002291"/>
<evidence type="ECO:0000313" key="1">
    <source>
        <dbReference type="EMBL" id="ESL02157.1"/>
    </source>
</evidence>
<evidence type="ECO:0008006" key="3">
    <source>
        <dbReference type="Google" id="ProtNLM"/>
    </source>
</evidence>
<dbReference type="AlphaFoldDB" id="V2Y263"/>